<evidence type="ECO:0000256" key="1">
    <source>
        <dbReference type="ARBA" id="ARBA00022679"/>
    </source>
</evidence>
<dbReference type="SUPFAM" id="SSF69593">
    <property type="entry name" value="Glycerol-3-phosphate (1)-acyltransferase"/>
    <property type="match status" value="1"/>
</dbReference>
<keyword evidence="2 4" id="KW-0012">Acyltransferase</keyword>
<protein>
    <submittedName>
        <fullName evidence="4">1-acyl-sn-glycerol-3-phosphate acyltransferase</fullName>
    </submittedName>
</protein>
<organism evidence="4 5">
    <name type="scientific">Oenococcus alcoholitolerans</name>
    <dbReference type="NCBI Taxonomy" id="931074"/>
    <lineage>
        <taxon>Bacteria</taxon>
        <taxon>Bacillati</taxon>
        <taxon>Bacillota</taxon>
        <taxon>Bacilli</taxon>
        <taxon>Lactobacillales</taxon>
        <taxon>Lactobacillaceae</taxon>
        <taxon>Oenococcus</taxon>
    </lineage>
</organism>
<feature type="domain" description="Phospholipid/glycerol acyltransferase" evidence="3">
    <location>
        <begin position="42"/>
        <end position="145"/>
    </location>
</feature>
<keyword evidence="1" id="KW-0808">Transferase</keyword>
<dbReference type="PANTHER" id="PTHR10434">
    <property type="entry name" value="1-ACYL-SN-GLYCEROL-3-PHOSPHATE ACYLTRANSFERASE"/>
    <property type="match status" value="1"/>
</dbReference>
<dbReference type="Pfam" id="PF01553">
    <property type="entry name" value="Acyltransferase"/>
    <property type="match status" value="1"/>
</dbReference>
<dbReference type="Proteomes" id="UP000030023">
    <property type="component" value="Unassembled WGS sequence"/>
</dbReference>
<name>A0ABR4XPI1_9LACO</name>
<dbReference type="EMBL" id="AXCV01000411">
    <property type="protein sequence ID" value="KGO27517.1"/>
    <property type="molecule type" value="Genomic_DNA"/>
</dbReference>
<keyword evidence="5" id="KW-1185">Reference proteome</keyword>
<dbReference type="GO" id="GO:0016746">
    <property type="term" value="F:acyltransferase activity"/>
    <property type="evidence" value="ECO:0007669"/>
    <property type="project" value="UniProtKB-KW"/>
</dbReference>
<proteinExistence type="predicted"/>
<gene>
    <name evidence="4" type="ORF">Q757_07755</name>
</gene>
<accession>A0ABR4XPI1</accession>
<dbReference type="InterPro" id="IPR002123">
    <property type="entry name" value="Plipid/glycerol_acylTrfase"/>
</dbReference>
<reference evidence="4 5" key="1">
    <citation type="journal article" date="2014" name="Antonie Van Leeuwenhoek">
        <title>Oenococcus alcoholitolerans sp. nov., a lactic acid bacteria isolated from cachaca and ethanol fermentation processes.</title>
        <authorList>
            <person name="Badotti F."/>
            <person name="Moreira A.P."/>
            <person name="Tonon L.A."/>
            <person name="de Lucena B.T."/>
            <person name="Gomes Fde C."/>
            <person name="Kruger R."/>
            <person name="Thompson C.C."/>
            <person name="de Morais M.A.Jr."/>
            <person name="Rosa C.A."/>
            <person name="Thompson F.L."/>
        </authorList>
    </citation>
    <scope>NUCLEOTIDE SEQUENCE [LARGE SCALE GENOMIC DNA]</scope>
    <source>
        <strain evidence="4 5">UFRJ-M7.2.18</strain>
    </source>
</reference>
<dbReference type="PANTHER" id="PTHR10434:SF40">
    <property type="entry name" value="1-ACYL-SN-GLYCEROL-3-PHOSPHATE ACYLTRANSFERASE"/>
    <property type="match status" value="1"/>
</dbReference>
<evidence type="ECO:0000259" key="3">
    <source>
        <dbReference type="SMART" id="SM00563"/>
    </source>
</evidence>
<comment type="caution">
    <text evidence="4">The sequence shown here is derived from an EMBL/GenBank/DDBJ whole genome shotgun (WGS) entry which is preliminary data.</text>
</comment>
<evidence type="ECO:0000256" key="2">
    <source>
        <dbReference type="ARBA" id="ARBA00023315"/>
    </source>
</evidence>
<dbReference type="SMART" id="SM00563">
    <property type="entry name" value="PlsC"/>
    <property type="match status" value="1"/>
</dbReference>
<dbReference type="CDD" id="cd07989">
    <property type="entry name" value="LPLAT_AGPAT-like"/>
    <property type="match status" value="1"/>
</dbReference>
<evidence type="ECO:0000313" key="4">
    <source>
        <dbReference type="EMBL" id="KGO27517.1"/>
    </source>
</evidence>
<evidence type="ECO:0000313" key="5">
    <source>
        <dbReference type="Proteomes" id="UP000030023"/>
    </source>
</evidence>
<sequence length="152" mass="17469">MPYIIMKTMYTFIFRIIHAIQWTVNGRINVIGKENIPKNQQFILVAPHRTWWDPLWFAIVLLPQKFIFMGKKELFKNKIFAKGLDMVGVFSVDRQNPGPSAIKIPVKELKDGTRNFMIFPSGSRHSNKAKAGAVVIAKMSGKKFCQSFTKDH</sequence>